<gene>
    <name evidence="1" type="ORF">TorRG33x02_334550</name>
</gene>
<protein>
    <submittedName>
        <fullName evidence="1">Uncharacterized protein</fullName>
    </submittedName>
</protein>
<keyword evidence="2" id="KW-1185">Reference proteome</keyword>
<dbReference type="AlphaFoldDB" id="A0A2P5B2G0"/>
<evidence type="ECO:0000313" key="1">
    <source>
        <dbReference type="EMBL" id="PON42946.1"/>
    </source>
</evidence>
<organism evidence="1 2">
    <name type="scientific">Trema orientale</name>
    <name type="common">Charcoal tree</name>
    <name type="synonym">Celtis orientalis</name>
    <dbReference type="NCBI Taxonomy" id="63057"/>
    <lineage>
        <taxon>Eukaryota</taxon>
        <taxon>Viridiplantae</taxon>
        <taxon>Streptophyta</taxon>
        <taxon>Embryophyta</taxon>
        <taxon>Tracheophyta</taxon>
        <taxon>Spermatophyta</taxon>
        <taxon>Magnoliopsida</taxon>
        <taxon>eudicotyledons</taxon>
        <taxon>Gunneridae</taxon>
        <taxon>Pentapetalae</taxon>
        <taxon>rosids</taxon>
        <taxon>fabids</taxon>
        <taxon>Rosales</taxon>
        <taxon>Cannabaceae</taxon>
        <taxon>Trema</taxon>
    </lineage>
</organism>
<reference evidence="2" key="1">
    <citation type="submission" date="2016-06" db="EMBL/GenBank/DDBJ databases">
        <title>Parallel loss of symbiosis genes in relatives of nitrogen-fixing non-legume Parasponia.</title>
        <authorList>
            <person name="Van Velzen R."/>
            <person name="Holmer R."/>
            <person name="Bu F."/>
            <person name="Rutten L."/>
            <person name="Van Zeijl A."/>
            <person name="Liu W."/>
            <person name="Santuari L."/>
            <person name="Cao Q."/>
            <person name="Sharma T."/>
            <person name="Shen D."/>
            <person name="Roswanjaya Y."/>
            <person name="Wardhani T."/>
            <person name="Kalhor M.S."/>
            <person name="Jansen J."/>
            <person name="Van den Hoogen J."/>
            <person name="Gungor B."/>
            <person name="Hartog M."/>
            <person name="Hontelez J."/>
            <person name="Verver J."/>
            <person name="Yang W.-C."/>
            <person name="Schijlen E."/>
            <person name="Repin R."/>
            <person name="Schilthuizen M."/>
            <person name="Schranz E."/>
            <person name="Heidstra R."/>
            <person name="Miyata K."/>
            <person name="Fedorova E."/>
            <person name="Kohlen W."/>
            <person name="Bisseling T."/>
            <person name="Smit S."/>
            <person name="Geurts R."/>
        </authorList>
    </citation>
    <scope>NUCLEOTIDE SEQUENCE [LARGE SCALE GENOMIC DNA]</scope>
    <source>
        <strain evidence="2">cv. RG33-2</strain>
    </source>
</reference>
<evidence type="ECO:0000313" key="2">
    <source>
        <dbReference type="Proteomes" id="UP000237000"/>
    </source>
</evidence>
<dbReference type="Proteomes" id="UP000237000">
    <property type="component" value="Unassembled WGS sequence"/>
</dbReference>
<sequence>ASTNEFKEIADFMLLPSPATQYQPTKAALVLPPDLCELPPGSNYRKRKA</sequence>
<name>A0A2P5B2G0_TREOI</name>
<accession>A0A2P5B2G0</accession>
<comment type="caution">
    <text evidence="1">The sequence shown here is derived from an EMBL/GenBank/DDBJ whole genome shotgun (WGS) entry which is preliminary data.</text>
</comment>
<dbReference type="InParanoid" id="A0A2P5B2G0"/>
<feature type="non-terminal residue" evidence="1">
    <location>
        <position position="1"/>
    </location>
</feature>
<proteinExistence type="predicted"/>
<dbReference type="EMBL" id="JXTC01000623">
    <property type="protein sequence ID" value="PON42946.1"/>
    <property type="molecule type" value="Genomic_DNA"/>
</dbReference>